<dbReference type="GO" id="GO:0003735">
    <property type="term" value="F:structural constituent of ribosome"/>
    <property type="evidence" value="ECO:0007669"/>
    <property type="project" value="InterPro"/>
</dbReference>
<dbReference type="GO" id="GO:0003729">
    <property type="term" value="F:mRNA binding"/>
    <property type="evidence" value="ECO:0007669"/>
    <property type="project" value="UniProtKB-ARBA"/>
</dbReference>
<dbReference type="Pfam" id="PF00276">
    <property type="entry name" value="Ribosomal_L23"/>
    <property type="match status" value="1"/>
</dbReference>
<accession>A0A444ZTL1</accession>
<dbReference type="PANTHER" id="PTHR12059:SF8">
    <property type="entry name" value="50S RIBOSOMAL PROTEIN L23"/>
    <property type="match status" value="1"/>
</dbReference>
<dbReference type="HAMAP" id="MF_01369_B">
    <property type="entry name" value="Ribosomal_uL23_B"/>
    <property type="match status" value="1"/>
</dbReference>
<comment type="caution">
    <text evidence="9">The sequence shown here is derived from an EMBL/GenBank/DDBJ whole genome shotgun (WGS) entry which is preliminary data.</text>
</comment>
<keyword evidence="3" id="KW-0699">rRNA-binding</keyword>
<evidence type="ECO:0000256" key="5">
    <source>
        <dbReference type="ARBA" id="ARBA00022980"/>
    </source>
</evidence>
<evidence type="ECO:0000313" key="10">
    <source>
        <dbReference type="Proteomes" id="UP000289738"/>
    </source>
</evidence>
<dbReference type="InterPro" id="IPR013025">
    <property type="entry name" value="Ribosomal_uL23-like"/>
</dbReference>
<evidence type="ECO:0000256" key="4">
    <source>
        <dbReference type="ARBA" id="ARBA00022884"/>
    </source>
</evidence>
<dbReference type="GO" id="GO:0032543">
    <property type="term" value="P:mitochondrial translation"/>
    <property type="evidence" value="ECO:0007669"/>
    <property type="project" value="TreeGrafter"/>
</dbReference>
<keyword evidence="6 8" id="KW-0687">Ribonucleoprotein</keyword>
<dbReference type="SUPFAM" id="SSF54189">
    <property type="entry name" value="Ribosomal proteins S24e, L23 and L15e"/>
    <property type="match status" value="1"/>
</dbReference>
<dbReference type="PROSITE" id="PS00050">
    <property type="entry name" value="RIBOSOMAL_L23"/>
    <property type="match status" value="1"/>
</dbReference>
<name>A0A444ZTL1_ARAHY</name>
<organism evidence="9 10">
    <name type="scientific">Arachis hypogaea</name>
    <name type="common">Peanut</name>
    <dbReference type="NCBI Taxonomy" id="3818"/>
    <lineage>
        <taxon>Eukaryota</taxon>
        <taxon>Viridiplantae</taxon>
        <taxon>Streptophyta</taxon>
        <taxon>Embryophyta</taxon>
        <taxon>Tracheophyta</taxon>
        <taxon>Spermatophyta</taxon>
        <taxon>Magnoliopsida</taxon>
        <taxon>eudicotyledons</taxon>
        <taxon>Gunneridae</taxon>
        <taxon>Pentapetalae</taxon>
        <taxon>rosids</taxon>
        <taxon>fabids</taxon>
        <taxon>Fabales</taxon>
        <taxon>Fabaceae</taxon>
        <taxon>Papilionoideae</taxon>
        <taxon>50 kb inversion clade</taxon>
        <taxon>dalbergioids sensu lato</taxon>
        <taxon>Dalbergieae</taxon>
        <taxon>Pterocarpus clade</taxon>
        <taxon>Arachis</taxon>
    </lineage>
</organism>
<dbReference type="Gene3D" id="3.30.70.330">
    <property type="match status" value="1"/>
</dbReference>
<dbReference type="InterPro" id="IPR001014">
    <property type="entry name" value="Ribosomal_uL23_CS"/>
</dbReference>
<evidence type="ECO:0000256" key="6">
    <source>
        <dbReference type="ARBA" id="ARBA00023274"/>
    </source>
</evidence>
<protein>
    <recommendedName>
        <fullName evidence="7">50S ribosomal protein L23, chloroplastic</fullName>
    </recommendedName>
</protein>
<keyword evidence="4" id="KW-0694">RNA-binding</keyword>
<dbReference type="InterPro" id="IPR012677">
    <property type="entry name" value="Nucleotide-bd_a/b_plait_sf"/>
</dbReference>
<dbReference type="InterPro" id="IPR012678">
    <property type="entry name" value="Ribosomal_uL23/eL15/eS24_sf"/>
</dbReference>
<reference evidence="9 10" key="1">
    <citation type="submission" date="2019-01" db="EMBL/GenBank/DDBJ databases">
        <title>Sequencing of cultivated peanut Arachis hypogaea provides insights into genome evolution and oil improvement.</title>
        <authorList>
            <person name="Chen X."/>
        </authorList>
    </citation>
    <scope>NUCLEOTIDE SEQUENCE [LARGE SCALE GENOMIC DNA]</scope>
    <source>
        <strain evidence="10">cv. Fuhuasheng</strain>
        <tissue evidence="9">Leaves</tissue>
    </source>
</reference>
<evidence type="ECO:0000256" key="7">
    <source>
        <dbReference type="ARBA" id="ARBA00035366"/>
    </source>
</evidence>
<evidence type="ECO:0000256" key="2">
    <source>
        <dbReference type="ARBA" id="ARBA00006700"/>
    </source>
</evidence>
<dbReference type="Proteomes" id="UP000289738">
    <property type="component" value="Chromosome B03"/>
</dbReference>
<dbReference type="GO" id="GO:0005762">
    <property type="term" value="C:mitochondrial large ribosomal subunit"/>
    <property type="evidence" value="ECO:0007669"/>
    <property type="project" value="TreeGrafter"/>
</dbReference>
<dbReference type="EMBL" id="SDMP01000013">
    <property type="protein sequence ID" value="RYR17545.1"/>
    <property type="molecule type" value="Genomic_DNA"/>
</dbReference>
<dbReference type="GO" id="GO:0019843">
    <property type="term" value="F:rRNA binding"/>
    <property type="evidence" value="ECO:0007669"/>
    <property type="project" value="UniProtKB-KW"/>
</dbReference>
<dbReference type="AlphaFoldDB" id="A0A444ZTL1"/>
<comment type="function">
    <text evidence="1">Binds to 23S rRNA.</text>
</comment>
<proteinExistence type="inferred from homology"/>
<evidence type="ECO:0000256" key="8">
    <source>
        <dbReference type="RuleBase" id="RU003934"/>
    </source>
</evidence>
<keyword evidence="5 8" id="KW-0689">Ribosomal protein</keyword>
<gene>
    <name evidence="9" type="ORF">Ahy_B03g062258</name>
</gene>
<evidence type="ECO:0000256" key="1">
    <source>
        <dbReference type="ARBA" id="ARBA00002500"/>
    </source>
</evidence>
<dbReference type="PANTHER" id="PTHR12059">
    <property type="entry name" value="RIBOSOMAL PROTEIN L23-RELATED"/>
    <property type="match status" value="1"/>
</dbReference>
<dbReference type="STRING" id="3818.A0A444ZTL1"/>
<sequence>MAHVLNIPLIPLIPTSSNNTNNVHEIAFKTVPSATKLEIKQLLQSFYGLEVQKVRTLNMKGKTKRVWLAKGESLVGNRPDYKKAYVTLKNPLSNYPIFYPSPATIVHDEYMKKNKKMMTLQ</sequence>
<evidence type="ECO:0000313" key="9">
    <source>
        <dbReference type="EMBL" id="RYR17545.1"/>
    </source>
</evidence>
<evidence type="ECO:0000256" key="3">
    <source>
        <dbReference type="ARBA" id="ARBA00022730"/>
    </source>
</evidence>
<comment type="similarity">
    <text evidence="2 8">Belongs to the universal ribosomal protein uL23 family.</text>
</comment>
<keyword evidence="10" id="KW-1185">Reference proteome</keyword>